<accession>A0A964UM62</accession>
<gene>
    <name evidence="1" type="ORF">GUY60_07100</name>
</gene>
<dbReference type="InterPro" id="IPR007710">
    <property type="entry name" value="Nucleoside_deoxyribTrfase"/>
</dbReference>
<dbReference type="Pfam" id="PF05014">
    <property type="entry name" value="Nuc_deoxyrib_tr"/>
    <property type="match status" value="1"/>
</dbReference>
<name>A0A964UM62_9ACTN</name>
<evidence type="ECO:0000313" key="2">
    <source>
        <dbReference type="Proteomes" id="UP000598297"/>
    </source>
</evidence>
<sequence>MTVYIAHRLFAAHDRALAADLADRLAKKVGPNHVFLPFCDTDEEDLVAEVKGRRLFELDRDRLGSLDAMVAILHGPSLDDGVCMEIGYAAASGVPVVVLTTDFQTYSLTEAGPHFEFPDPLLQAVANGIVRVAKLGPPTLPPAPSQSRFQEFEARNVAQTNTALDAAVDALLDLPNRAPLPTSSPATIGTSVYVEASPYTASGRDHLADTCADAGHPVVVPRRFTASDPMSGALADLTAVRSAARLLADVSGPETPPGAALLIGAALASGVRIAAFQPRPALTHAHGREPNWRNLMIQYAVDAHLNDEEAVLSWLAV</sequence>
<dbReference type="EMBL" id="JAAAHS010000032">
    <property type="protein sequence ID" value="NBE51192.1"/>
    <property type="molecule type" value="Genomic_DNA"/>
</dbReference>
<dbReference type="Gene3D" id="3.40.50.450">
    <property type="match status" value="2"/>
</dbReference>
<comment type="caution">
    <text evidence="1">The sequence shown here is derived from an EMBL/GenBank/DDBJ whole genome shotgun (WGS) entry which is preliminary data.</text>
</comment>
<dbReference type="RefSeq" id="WP_161694944.1">
    <property type="nucleotide sequence ID" value="NZ_JAAAHS010000032.1"/>
</dbReference>
<dbReference type="Proteomes" id="UP000598297">
    <property type="component" value="Unassembled WGS sequence"/>
</dbReference>
<dbReference type="OrthoDB" id="4080246at2"/>
<keyword evidence="2" id="KW-1185">Reference proteome</keyword>
<evidence type="ECO:0000313" key="1">
    <source>
        <dbReference type="EMBL" id="NBE51192.1"/>
    </source>
</evidence>
<dbReference type="SUPFAM" id="SSF52309">
    <property type="entry name" value="N-(deoxy)ribosyltransferase-like"/>
    <property type="match status" value="2"/>
</dbReference>
<evidence type="ECO:0008006" key="3">
    <source>
        <dbReference type="Google" id="ProtNLM"/>
    </source>
</evidence>
<protein>
    <recommendedName>
        <fullName evidence="3">Nucleoside 2-deoxyribosyltransferase</fullName>
    </recommendedName>
</protein>
<proteinExistence type="predicted"/>
<reference evidence="1" key="1">
    <citation type="submission" date="2020-01" db="EMBL/GenBank/DDBJ databases">
        <title>Whole-genome analyses of novel actinobacteria.</title>
        <authorList>
            <person name="Sahin N."/>
        </authorList>
    </citation>
    <scope>NUCLEOTIDE SEQUENCE</scope>
    <source>
        <strain evidence="1">YC537</strain>
    </source>
</reference>
<organism evidence="1 2">
    <name type="scientific">Streptomyces boluensis</name>
    <dbReference type="NCBI Taxonomy" id="1775135"/>
    <lineage>
        <taxon>Bacteria</taxon>
        <taxon>Bacillati</taxon>
        <taxon>Actinomycetota</taxon>
        <taxon>Actinomycetes</taxon>
        <taxon>Kitasatosporales</taxon>
        <taxon>Streptomycetaceae</taxon>
        <taxon>Streptomyces</taxon>
    </lineage>
</organism>
<dbReference type="AlphaFoldDB" id="A0A964UM62"/>